<dbReference type="Proteomes" id="UP000232412">
    <property type="component" value="Unassembled WGS sequence"/>
</dbReference>
<dbReference type="RefSeq" id="WP_101009118.1">
    <property type="nucleotide sequence ID" value="NZ_FRFC01000003.1"/>
</dbReference>
<accession>A0A2H1EET0</accession>
<reference evidence="3" key="1">
    <citation type="submission" date="2016-12" db="EMBL/GenBank/DDBJ databases">
        <authorList>
            <person name="Herbold C."/>
        </authorList>
    </citation>
    <scope>NUCLEOTIDE SEQUENCE [LARGE SCALE GENOMIC DNA]</scope>
</reference>
<evidence type="ECO:0000313" key="3">
    <source>
        <dbReference type="Proteomes" id="UP000232412"/>
    </source>
</evidence>
<gene>
    <name evidence="2" type="ORF">NSIN_20055</name>
</gene>
<dbReference type="EMBL" id="FRFC01000003">
    <property type="protein sequence ID" value="SHO43418.1"/>
    <property type="molecule type" value="Genomic_DNA"/>
</dbReference>
<sequence>MVPKKKGALKIIIMLSIIWFAAALPVPFIWSNPTPQQSEQFRTYLEIAALISVPFIAMGVAWTLKPELTTRG</sequence>
<evidence type="ECO:0000313" key="2">
    <source>
        <dbReference type="EMBL" id="SHO43418.1"/>
    </source>
</evidence>
<feature type="transmembrane region" description="Helical" evidence="1">
    <location>
        <begin position="43"/>
        <end position="64"/>
    </location>
</feature>
<keyword evidence="1" id="KW-0812">Transmembrane</keyword>
<proteinExistence type="predicted"/>
<keyword evidence="3" id="KW-1185">Reference proteome</keyword>
<organism evidence="2 3">
    <name type="scientific">Nitrosotalea sinensis</name>
    <dbReference type="NCBI Taxonomy" id="1499975"/>
    <lineage>
        <taxon>Archaea</taxon>
        <taxon>Nitrososphaerota</taxon>
        <taxon>Nitrososphaeria</taxon>
        <taxon>Nitrosotaleales</taxon>
        <taxon>Nitrosotaleaceae</taxon>
        <taxon>Nitrosotalea</taxon>
    </lineage>
</organism>
<name>A0A2H1EET0_9ARCH</name>
<evidence type="ECO:0000256" key="1">
    <source>
        <dbReference type="SAM" id="Phobius"/>
    </source>
</evidence>
<keyword evidence="1" id="KW-1133">Transmembrane helix</keyword>
<feature type="transmembrane region" description="Helical" evidence="1">
    <location>
        <begin position="12"/>
        <end position="31"/>
    </location>
</feature>
<dbReference type="OrthoDB" id="7463at2157"/>
<protein>
    <submittedName>
        <fullName evidence="2">Uncharacterized protein</fullName>
    </submittedName>
</protein>
<keyword evidence="1" id="KW-0472">Membrane</keyword>
<dbReference type="AlphaFoldDB" id="A0A2H1EET0"/>